<dbReference type="PANTHER" id="PTHR12652">
    <property type="entry name" value="PEROXISOMAL BIOGENESIS FACTOR 11"/>
    <property type="match status" value="1"/>
</dbReference>
<evidence type="ECO:0000313" key="5">
    <source>
        <dbReference type="EMBL" id="VEU44933.1"/>
    </source>
</evidence>
<dbReference type="GO" id="GO:0005778">
    <property type="term" value="C:peroxisomal membrane"/>
    <property type="evidence" value="ECO:0007669"/>
    <property type="project" value="UniProtKB-SubCell"/>
</dbReference>
<reference evidence="5 6" key="1">
    <citation type="submission" date="2019-01" db="EMBL/GenBank/DDBJ databases">
        <authorList>
            <person name="Ferrante I. M."/>
        </authorList>
    </citation>
    <scope>NUCLEOTIDE SEQUENCE [LARGE SCALE GENOMIC DNA]</scope>
    <source>
        <strain evidence="5 6">B856</strain>
    </source>
</reference>
<dbReference type="EMBL" id="CAACVS010000676">
    <property type="protein sequence ID" value="VEU44933.1"/>
    <property type="molecule type" value="Genomic_DNA"/>
</dbReference>
<keyword evidence="1" id="KW-0962">Peroxisome biogenesis</keyword>
<dbReference type="GO" id="GO:0016559">
    <property type="term" value="P:peroxisome fission"/>
    <property type="evidence" value="ECO:0007669"/>
    <property type="project" value="InterPro"/>
</dbReference>
<evidence type="ECO:0000256" key="3">
    <source>
        <dbReference type="ARBA" id="ARBA00023140"/>
    </source>
</evidence>
<evidence type="ECO:0000256" key="4">
    <source>
        <dbReference type="ARBA" id="ARBA00046271"/>
    </source>
</evidence>
<dbReference type="PANTHER" id="PTHR12652:SF50">
    <property type="entry name" value="PEROXIN 11"/>
    <property type="match status" value="1"/>
</dbReference>
<keyword evidence="2" id="KW-0472">Membrane</keyword>
<dbReference type="OrthoDB" id="411017at2759"/>
<name>A0A448ZSJ6_9STRA</name>
<evidence type="ECO:0000313" key="6">
    <source>
        <dbReference type="Proteomes" id="UP000291116"/>
    </source>
</evidence>
<dbReference type="AlphaFoldDB" id="A0A448ZSJ6"/>
<dbReference type="Pfam" id="PF05648">
    <property type="entry name" value="PEX11"/>
    <property type="match status" value="2"/>
</dbReference>
<proteinExistence type="predicted"/>
<protein>
    <submittedName>
        <fullName evidence="5">Uncharacterized protein</fullName>
    </submittedName>
</protein>
<evidence type="ECO:0000256" key="2">
    <source>
        <dbReference type="ARBA" id="ARBA00023136"/>
    </source>
</evidence>
<organism evidence="5 6">
    <name type="scientific">Pseudo-nitzschia multistriata</name>
    <dbReference type="NCBI Taxonomy" id="183589"/>
    <lineage>
        <taxon>Eukaryota</taxon>
        <taxon>Sar</taxon>
        <taxon>Stramenopiles</taxon>
        <taxon>Ochrophyta</taxon>
        <taxon>Bacillariophyta</taxon>
        <taxon>Bacillariophyceae</taxon>
        <taxon>Bacillariophycidae</taxon>
        <taxon>Bacillariales</taxon>
        <taxon>Bacillariaceae</taxon>
        <taxon>Pseudo-nitzschia</taxon>
    </lineage>
</organism>
<sequence>MPPQQQNTGICTGRECKNITRGANDEEECDDDEDHFEDSYSVPLEEMIGEEATRGIGVSRQHTNSLYEAPPAWSLAPSIFPSFVQSGLEGKASFTELKYWIALSLTLDGRDKITKVLQYASRLMAWWLVSSVHSSRISRAHARRFTSLYKSLGSSRKAFRLGRSINEIHKISSMGLFGLFYWHLKQQYLEDNRKSIVGHDKGGLREENAKENDSSPGKPPCVNSFLEPSRSLRAKFDANLVGFTRRIQSLLLSSFVAVFPSNEDTSVVWWKLIGSLLKTLGMLGYWLGDNANFLTSSGALDDYSLSDKSRLERRKNWLETTAKKANQFYFFATIVGLATNHYSYYRFGLKSAMLGRRGGQSEEGCSGKLEPGEDNDRVKHSEWTKQKEEEKQFSLFLAVLKSWMDVIVFSNNPGIDLHKKLRGRKNHEVIHCLCGLISAGTSLLSNFPDANK</sequence>
<keyword evidence="3" id="KW-0576">Peroxisome</keyword>
<gene>
    <name evidence="5" type="ORF">PSNMU_V1.4_AUG-EV-PASAV3_0120740</name>
</gene>
<dbReference type="InterPro" id="IPR008733">
    <property type="entry name" value="PEX11"/>
</dbReference>
<evidence type="ECO:0000256" key="1">
    <source>
        <dbReference type="ARBA" id="ARBA00022593"/>
    </source>
</evidence>
<dbReference type="Proteomes" id="UP000291116">
    <property type="component" value="Unassembled WGS sequence"/>
</dbReference>
<comment type="subcellular location">
    <subcellularLocation>
        <location evidence="4">Peroxisome membrane</location>
    </subcellularLocation>
</comment>
<keyword evidence="6" id="KW-1185">Reference proteome</keyword>
<accession>A0A448ZSJ6</accession>